<dbReference type="AlphaFoldDB" id="A0AAD3D0K5"/>
<feature type="compositionally biased region" description="Basic and acidic residues" evidence="1">
    <location>
        <begin position="935"/>
        <end position="951"/>
    </location>
</feature>
<feature type="region of interest" description="Disordered" evidence="1">
    <location>
        <begin position="919"/>
        <end position="968"/>
    </location>
</feature>
<sequence length="968" mass="111572">MDQLYSLYRYELEKNISSLEKVDDDKRLLQTIRDMDHPLVLFFKTYRDDPNKRKEILYGKDAEYTRELNEENDFNWEIFEHVVLLPLLRYQRIIPIFNTKTNELDSIQITKKEKSATFHKKLQKSFRIVSGVILSLSLDLDENLRRKFDSGEVKFNRDNAIALMCGSKCYDEYLYPGYNTIIQRIKICYERAPNKECIDWTKWIQHDGMPGKIQICSVLDKSSTITSLQNLLGKKDITMEIIREENNDCRILGGITIIKDVHDNDAKDILEQVEKLRFIKYPNTRNGKRNHIRVASTTENLPLQYSSGSNVFFVLSVKMEPIEEKLLQKANEIAFQLYKRSKTRLIQKYGPKHACKLIGNFIPYSSCLWSCQRARDAGYGIHQDSTYLSSEVGLHYQEIVVTMIFHFDCDSRNGAYLFVYLDQDGKTKFKYMTFPNSVHVQDFGNQKNLWHQAGSVGGNTNGYRLVMTARRTGVKNPTKVMNEMISLKCPALDPLAKKIQQTIFEPTLRQIMDDKDGNLQFGICCDLNKRPTKIARKGKQKNVNHRVEKTADEDMDDAIMNPPTLPELDDNVSHMDSSAGIYDTNHYYEIDKSMEVAASNQSSYIQYGRGHQFLLHQSSMKILFRKRICIRTLDKSSGTYVRWAPMIRNRKIVEIGDFIPMHWYKDYHDIRINNQGGHIVSGDKETATGICLLHPERTDDYNTIINSVVNLKSKVSGIHFFGSGGAAKVMGSHPTLISMRLCGAGGMFASNQISTGTNQCLVDLCTSERPLHIALKLKERDDNGNEQVVYLGMFYIKGFDYGYHSPREPFRKGYNCDNVIGASFMDAKTHLFKAVKFDYDDGNDDGNDDGDERKWREYTIERDSPMSFGVVVSNKASDVLRADKQNYKRETVFESMERLSDTDLEKILHPLVDLPIDQVEPNEKEDEMVEEAEEKEEKEKNDEEDLMHSLDDLTINGNNGDEDFMPTY</sequence>
<gene>
    <name evidence="2" type="ORF">CTEN210_10801</name>
</gene>
<organism evidence="2 3">
    <name type="scientific">Chaetoceros tenuissimus</name>
    <dbReference type="NCBI Taxonomy" id="426638"/>
    <lineage>
        <taxon>Eukaryota</taxon>
        <taxon>Sar</taxon>
        <taxon>Stramenopiles</taxon>
        <taxon>Ochrophyta</taxon>
        <taxon>Bacillariophyta</taxon>
        <taxon>Coscinodiscophyceae</taxon>
        <taxon>Chaetocerotophycidae</taxon>
        <taxon>Chaetocerotales</taxon>
        <taxon>Chaetocerotaceae</taxon>
        <taxon>Chaetoceros</taxon>
    </lineage>
</organism>
<feature type="compositionally biased region" description="Acidic residues" evidence="1">
    <location>
        <begin position="923"/>
        <end position="934"/>
    </location>
</feature>
<evidence type="ECO:0000256" key="1">
    <source>
        <dbReference type="SAM" id="MobiDB-lite"/>
    </source>
</evidence>
<keyword evidence="3" id="KW-1185">Reference proteome</keyword>
<evidence type="ECO:0000313" key="2">
    <source>
        <dbReference type="EMBL" id="GFH54325.1"/>
    </source>
</evidence>
<reference evidence="2 3" key="1">
    <citation type="journal article" date="2021" name="Sci. Rep.">
        <title>The genome of the diatom Chaetoceros tenuissimus carries an ancient integrated fragment of an extant virus.</title>
        <authorList>
            <person name="Hongo Y."/>
            <person name="Kimura K."/>
            <person name="Takaki Y."/>
            <person name="Yoshida Y."/>
            <person name="Baba S."/>
            <person name="Kobayashi G."/>
            <person name="Nagasaki K."/>
            <person name="Hano T."/>
            <person name="Tomaru Y."/>
        </authorList>
    </citation>
    <scope>NUCLEOTIDE SEQUENCE [LARGE SCALE GENOMIC DNA]</scope>
    <source>
        <strain evidence="2 3">NIES-3715</strain>
    </source>
</reference>
<dbReference type="Proteomes" id="UP001054902">
    <property type="component" value="Unassembled WGS sequence"/>
</dbReference>
<comment type="caution">
    <text evidence="2">The sequence shown here is derived from an EMBL/GenBank/DDBJ whole genome shotgun (WGS) entry which is preliminary data.</text>
</comment>
<proteinExistence type="predicted"/>
<dbReference type="EMBL" id="BLLK01000047">
    <property type="protein sequence ID" value="GFH54325.1"/>
    <property type="molecule type" value="Genomic_DNA"/>
</dbReference>
<evidence type="ECO:0000313" key="3">
    <source>
        <dbReference type="Proteomes" id="UP001054902"/>
    </source>
</evidence>
<accession>A0AAD3D0K5</accession>
<protein>
    <submittedName>
        <fullName evidence="2">Uncharacterized protein</fullName>
    </submittedName>
</protein>
<name>A0AAD3D0K5_9STRA</name>